<feature type="domain" description="Rhodanese" evidence="7">
    <location>
        <begin position="465"/>
        <end position="545"/>
    </location>
</feature>
<gene>
    <name evidence="8" type="ORF">BME96_06950</name>
    <name evidence="9" type="ORF">IC602_17995</name>
</gene>
<dbReference type="SUPFAM" id="SSF55424">
    <property type="entry name" value="FAD/NAD-linked reductases, dimerisation (C-terminal) domain"/>
    <property type="match status" value="1"/>
</dbReference>
<dbReference type="InterPro" id="IPR004099">
    <property type="entry name" value="Pyr_nucl-diS_OxRdtase_dimer"/>
</dbReference>
<dbReference type="Pfam" id="PF07992">
    <property type="entry name" value="Pyr_redox_2"/>
    <property type="match status" value="1"/>
</dbReference>
<dbReference type="InterPro" id="IPR001763">
    <property type="entry name" value="Rhodanese-like_dom"/>
</dbReference>
<dbReference type="InterPro" id="IPR036188">
    <property type="entry name" value="FAD/NAD-bd_sf"/>
</dbReference>
<evidence type="ECO:0000256" key="6">
    <source>
        <dbReference type="ARBA" id="ARBA00023284"/>
    </source>
</evidence>
<accession>A0AAC9J1F8</accession>
<keyword evidence="11" id="KW-1185">Reference proteome</keyword>
<dbReference type="PRINTS" id="PR00368">
    <property type="entry name" value="FADPNR"/>
</dbReference>
<name>A0AAC9J1F8_VIRHA</name>
<dbReference type="PANTHER" id="PTHR43429">
    <property type="entry name" value="PYRIDINE NUCLEOTIDE-DISULFIDE OXIDOREDUCTASE DOMAIN-CONTAINING"/>
    <property type="match status" value="1"/>
</dbReference>
<evidence type="ECO:0000313" key="8">
    <source>
        <dbReference type="EMBL" id="APC47924.1"/>
    </source>
</evidence>
<evidence type="ECO:0000256" key="1">
    <source>
        <dbReference type="ARBA" id="ARBA00001974"/>
    </source>
</evidence>
<evidence type="ECO:0000259" key="7">
    <source>
        <dbReference type="PROSITE" id="PS50206"/>
    </source>
</evidence>
<keyword evidence="4" id="KW-0274">FAD</keyword>
<evidence type="ECO:0000313" key="10">
    <source>
        <dbReference type="Proteomes" id="UP000182945"/>
    </source>
</evidence>
<dbReference type="RefSeq" id="WP_071648747.1">
    <property type="nucleotide sequence ID" value="NZ_CP017962.1"/>
</dbReference>
<dbReference type="GO" id="GO:0050451">
    <property type="term" value="F:CoA-disulfide reductase (NADPH) activity"/>
    <property type="evidence" value="ECO:0007669"/>
    <property type="project" value="UniProtKB-EC"/>
</dbReference>
<dbReference type="SUPFAM" id="SSF52821">
    <property type="entry name" value="Rhodanese/Cell cycle control phosphatase"/>
    <property type="match status" value="1"/>
</dbReference>
<dbReference type="SUPFAM" id="SSF51905">
    <property type="entry name" value="FAD/NAD(P)-binding domain"/>
    <property type="match status" value="1"/>
</dbReference>
<reference evidence="9 11" key="2">
    <citation type="submission" date="2020-09" db="EMBL/GenBank/DDBJ databases">
        <title>Draft Genome Sequences of Oil-Oxidizing Bacteria Halomonas titanicae, Marinobacter lutaoensis, and Virgibacillus halodenitrificans Isolated from Highly Saline Environments.</title>
        <authorList>
            <person name="Grouzdev D.S."/>
            <person name="Sokolova D.S."/>
            <person name="Semenova E.M."/>
            <person name="Borzenkov I.A."/>
            <person name="Bidzhieva S.K."/>
            <person name="Poltaraus A.B."/>
            <person name="Nazina T.N."/>
        </authorList>
    </citation>
    <scope>NUCLEOTIDE SEQUENCE [LARGE SCALE GENOMIC DNA]</scope>
    <source>
        <strain evidence="9 11">VKM B-3472D</strain>
    </source>
</reference>
<protein>
    <submittedName>
        <fullName evidence="8">CoA-disulfide reductase</fullName>
        <ecNumber evidence="9">1.8.1.14</ecNumber>
    </submittedName>
</protein>
<dbReference type="Gene3D" id="3.40.250.10">
    <property type="entry name" value="Rhodanese-like domain"/>
    <property type="match status" value="1"/>
</dbReference>
<evidence type="ECO:0000313" key="11">
    <source>
        <dbReference type="Proteomes" id="UP000621631"/>
    </source>
</evidence>
<dbReference type="InterPro" id="IPR023753">
    <property type="entry name" value="FAD/NAD-binding_dom"/>
</dbReference>
<dbReference type="CDD" id="cd01524">
    <property type="entry name" value="RHOD_Pyr_redox"/>
    <property type="match status" value="1"/>
</dbReference>
<dbReference type="Pfam" id="PF00581">
    <property type="entry name" value="Rhodanese"/>
    <property type="match status" value="1"/>
</dbReference>
<dbReference type="EMBL" id="JACWEZ010000019">
    <property type="protein sequence ID" value="MBD1224510.1"/>
    <property type="molecule type" value="Genomic_DNA"/>
</dbReference>
<dbReference type="GeneID" id="71514120"/>
<sequence length="548" mass="60241">MTEKIIIIGGVAGGSTAAARLRRLNEESNIIIFEKGEYISFANCGLPYYIGGTITDRDKLLVQNVKDMSLRYNLDIRIFSEVIKIDRQAKKVFVKNVQSGEIYEETYDKIILSPGARPVVPPIPGIDKAKTLFTLRNMEDTDRIKSFINKHLPRKAVVIGGGFIGLEMAENLHDQGIKVTVVEMSEQVMAPLDKEMAAIIHNHLQEKGIELILGDGVKSIENNGQSILTQKGNKMETDLILLSIGVRPENELALQAGLRTGKRGGIQVNQKLQTNDPSIFAIGDAIEVNDFTNKQPTMIPLAWPANRQGRLVADIINGKDVQYNGTLGTSIAKVFDYTVASTGNNEKILNRLGKPYEVIHIHPVSHAGYYPGAVPIALKLIFDKTSGTIYGAQAVGKDSVDKRIDVIATAIKGGLTVKDLPDLELAYAPPYSSAKDPVNMAGYVASNIMEGEVDTIQWHEIDRILADGGTLIDVRRPEEWENGHITGATSIPLDELRDRLDDLPKEETIYVNCQVGLRGYIAARILAENGFKVKNLDGGWKTYETALQ</sequence>
<keyword evidence="5 9" id="KW-0560">Oxidoreductase</keyword>
<comment type="similarity">
    <text evidence="2">Belongs to the class-III pyridine nucleotide-disulfide oxidoreductase family.</text>
</comment>
<dbReference type="PRINTS" id="PR00411">
    <property type="entry name" value="PNDRDTASEI"/>
</dbReference>
<evidence type="ECO:0000313" key="9">
    <source>
        <dbReference type="EMBL" id="MBD1224510.1"/>
    </source>
</evidence>
<dbReference type="Proteomes" id="UP000621631">
    <property type="component" value="Unassembled WGS sequence"/>
</dbReference>
<dbReference type="EMBL" id="CP017962">
    <property type="protein sequence ID" value="APC47924.1"/>
    <property type="molecule type" value="Genomic_DNA"/>
</dbReference>
<evidence type="ECO:0000256" key="2">
    <source>
        <dbReference type="ARBA" id="ARBA00009130"/>
    </source>
</evidence>
<dbReference type="Pfam" id="PF02852">
    <property type="entry name" value="Pyr_redox_dim"/>
    <property type="match status" value="1"/>
</dbReference>
<dbReference type="SMART" id="SM00450">
    <property type="entry name" value="RHOD"/>
    <property type="match status" value="1"/>
</dbReference>
<evidence type="ECO:0000256" key="4">
    <source>
        <dbReference type="ARBA" id="ARBA00022827"/>
    </source>
</evidence>
<dbReference type="AlphaFoldDB" id="A0AAC9J1F8"/>
<evidence type="ECO:0000256" key="3">
    <source>
        <dbReference type="ARBA" id="ARBA00022630"/>
    </source>
</evidence>
<dbReference type="InterPro" id="IPR036873">
    <property type="entry name" value="Rhodanese-like_dom_sf"/>
</dbReference>
<comment type="cofactor">
    <cofactor evidence="1">
        <name>FAD</name>
        <dbReference type="ChEBI" id="CHEBI:57692"/>
    </cofactor>
</comment>
<dbReference type="KEGG" id="vhl:BME96_06950"/>
<keyword evidence="6" id="KW-0676">Redox-active center</keyword>
<dbReference type="Gene3D" id="3.50.50.60">
    <property type="entry name" value="FAD/NAD(P)-binding domain"/>
    <property type="match status" value="2"/>
</dbReference>
<dbReference type="PROSITE" id="PS50206">
    <property type="entry name" value="RHODANESE_3"/>
    <property type="match status" value="1"/>
</dbReference>
<dbReference type="InterPro" id="IPR016156">
    <property type="entry name" value="FAD/NAD-linked_Rdtase_dimer_sf"/>
</dbReference>
<reference evidence="8 10" key="1">
    <citation type="submission" date="2016-11" db="EMBL/GenBank/DDBJ databases">
        <title>Complete genome sequencing of Virgibacillus halodenitrificans PDB-F2.</title>
        <authorList>
            <person name="Sun Z."/>
            <person name="Zhou Y."/>
            <person name="Li H."/>
        </authorList>
    </citation>
    <scope>NUCLEOTIDE SEQUENCE [LARGE SCALE GENOMIC DNA]</scope>
    <source>
        <strain evidence="8 10">PDB-F2</strain>
    </source>
</reference>
<dbReference type="EC" id="1.8.1.14" evidence="9"/>
<dbReference type="InterPro" id="IPR050260">
    <property type="entry name" value="FAD-bd_OxRdtase"/>
</dbReference>
<dbReference type="Proteomes" id="UP000182945">
    <property type="component" value="Chromosome"/>
</dbReference>
<proteinExistence type="inferred from homology"/>
<keyword evidence="3" id="KW-0285">Flavoprotein</keyword>
<organism evidence="8 10">
    <name type="scientific">Virgibacillus halodenitrificans</name>
    <name type="common">Bacillus halodenitrificans</name>
    <dbReference type="NCBI Taxonomy" id="1482"/>
    <lineage>
        <taxon>Bacteria</taxon>
        <taxon>Bacillati</taxon>
        <taxon>Bacillota</taxon>
        <taxon>Bacilli</taxon>
        <taxon>Bacillales</taxon>
        <taxon>Bacillaceae</taxon>
        <taxon>Virgibacillus</taxon>
    </lineage>
</organism>
<evidence type="ECO:0000256" key="5">
    <source>
        <dbReference type="ARBA" id="ARBA00023002"/>
    </source>
</evidence>
<dbReference type="NCBIfam" id="NF010037">
    <property type="entry name" value="PRK13512.1"/>
    <property type="match status" value="1"/>
</dbReference>
<dbReference type="PANTHER" id="PTHR43429:SF1">
    <property type="entry name" value="NAD(P)H SULFUR OXIDOREDUCTASE (COA-DEPENDENT)"/>
    <property type="match status" value="1"/>
</dbReference>